<protein>
    <submittedName>
        <fullName evidence="1">Uncharacterized protein</fullName>
    </submittedName>
</protein>
<feature type="non-terminal residue" evidence="1">
    <location>
        <position position="1"/>
    </location>
</feature>
<name>A0A162D238_9CRUS</name>
<dbReference type="Proteomes" id="UP000076858">
    <property type="component" value="Unassembled WGS sequence"/>
</dbReference>
<proteinExistence type="predicted"/>
<sequence length="58" mass="6481">SLYNQPIISSKTSLGIAGFALDLGILGQELPERDIFANSSSWYRASSMMETPFFLDFF</sequence>
<evidence type="ECO:0000313" key="2">
    <source>
        <dbReference type="Proteomes" id="UP000076858"/>
    </source>
</evidence>
<organism evidence="1 2">
    <name type="scientific">Daphnia magna</name>
    <dbReference type="NCBI Taxonomy" id="35525"/>
    <lineage>
        <taxon>Eukaryota</taxon>
        <taxon>Metazoa</taxon>
        <taxon>Ecdysozoa</taxon>
        <taxon>Arthropoda</taxon>
        <taxon>Crustacea</taxon>
        <taxon>Branchiopoda</taxon>
        <taxon>Diplostraca</taxon>
        <taxon>Cladocera</taxon>
        <taxon>Anomopoda</taxon>
        <taxon>Daphniidae</taxon>
        <taxon>Daphnia</taxon>
    </lineage>
</organism>
<accession>A0A162D238</accession>
<dbReference type="EMBL" id="LRGB01020603">
    <property type="protein sequence ID" value="KZR97644.1"/>
    <property type="molecule type" value="Genomic_DNA"/>
</dbReference>
<reference evidence="1 2" key="1">
    <citation type="submission" date="2016-03" db="EMBL/GenBank/DDBJ databases">
        <title>EvidentialGene: Evidence-directed Construction of Genes on Genomes.</title>
        <authorList>
            <person name="Gilbert D.G."/>
            <person name="Choi J.-H."/>
            <person name="Mockaitis K."/>
            <person name="Colbourne J."/>
            <person name="Pfrender M."/>
        </authorList>
    </citation>
    <scope>NUCLEOTIDE SEQUENCE [LARGE SCALE GENOMIC DNA]</scope>
    <source>
        <strain evidence="1 2">Xinb3</strain>
        <tissue evidence="1">Complete organism</tissue>
    </source>
</reference>
<evidence type="ECO:0000313" key="1">
    <source>
        <dbReference type="EMBL" id="KZR97644.1"/>
    </source>
</evidence>
<dbReference type="AlphaFoldDB" id="A0A162D238"/>
<keyword evidence="2" id="KW-1185">Reference proteome</keyword>
<comment type="caution">
    <text evidence="1">The sequence shown here is derived from an EMBL/GenBank/DDBJ whole genome shotgun (WGS) entry which is preliminary data.</text>
</comment>
<gene>
    <name evidence="1" type="ORF">APZ42_007361</name>
</gene>